<dbReference type="PANTHER" id="PTHR34315">
    <property type="match status" value="1"/>
</dbReference>
<comment type="caution">
    <text evidence="1">The sequence shown here is derived from an EMBL/GenBank/DDBJ whole genome shotgun (WGS) entry which is preliminary data.</text>
</comment>
<dbReference type="CDD" id="cd03457">
    <property type="entry name" value="intradiol_dioxygenase_like"/>
    <property type="match status" value="1"/>
</dbReference>
<dbReference type="Proteomes" id="UP001139319">
    <property type="component" value="Unassembled WGS sequence"/>
</dbReference>
<organism evidence="1 2">
    <name type="scientific">Gilvimarinus xylanilyticus</name>
    <dbReference type="NCBI Taxonomy" id="2944139"/>
    <lineage>
        <taxon>Bacteria</taxon>
        <taxon>Pseudomonadati</taxon>
        <taxon>Pseudomonadota</taxon>
        <taxon>Gammaproteobacteria</taxon>
        <taxon>Cellvibrionales</taxon>
        <taxon>Cellvibrionaceae</taxon>
        <taxon>Gilvimarinus</taxon>
    </lineage>
</organism>
<dbReference type="InterPro" id="IPR015889">
    <property type="entry name" value="Intradiol_dOase_core"/>
</dbReference>
<dbReference type="SUPFAM" id="SSF49482">
    <property type="entry name" value="Aromatic compound dioxygenase"/>
    <property type="match status" value="1"/>
</dbReference>
<reference evidence="1" key="1">
    <citation type="submission" date="2022-05" db="EMBL/GenBank/DDBJ databases">
        <authorList>
            <person name="Sun H.-N."/>
        </authorList>
    </citation>
    <scope>NUCLEOTIDE SEQUENCE</scope>
    <source>
        <strain evidence="1">HB14</strain>
    </source>
</reference>
<dbReference type="RefSeq" id="WP_253967553.1">
    <property type="nucleotide sequence ID" value="NZ_JAMFTH010000001.1"/>
</dbReference>
<dbReference type="EMBL" id="JAMFTH010000001">
    <property type="protein sequence ID" value="MCP8899300.1"/>
    <property type="molecule type" value="Genomic_DNA"/>
</dbReference>
<proteinExistence type="predicted"/>
<evidence type="ECO:0000313" key="2">
    <source>
        <dbReference type="Proteomes" id="UP001139319"/>
    </source>
</evidence>
<keyword evidence="1" id="KW-0223">Dioxygenase</keyword>
<sequence length="258" mass="27282">MLVKPKTDLNLTQTSRRHLLMGLGASLAGAGLAGCGSGSSNDTGAANASSSSSISTGQGSCVLIPQETEGPYPLSAILSNSAYVRGTIHEDKPGIPLTLKFNLVDINNGCEAFPYASIYVWHCDKDGLYSGYSQPGANTIGETFCRGVQDVNQNGEVTFHTIFPGWYAGRLTHIHFQVFLYNDTASVATATSQLAFPDDVVEAVYNSDLYREKGQNTSVRSYAEDGIFADGIESQLVSINGSVSDGYTATLTIGVAVN</sequence>
<protein>
    <submittedName>
        <fullName evidence="1">Intradiol ring-cleavage dioxygenase</fullName>
    </submittedName>
</protein>
<dbReference type="PROSITE" id="PS51257">
    <property type="entry name" value="PROKAR_LIPOPROTEIN"/>
    <property type="match status" value="1"/>
</dbReference>
<dbReference type="InterPro" id="IPR006311">
    <property type="entry name" value="TAT_signal"/>
</dbReference>
<reference evidence="1" key="2">
    <citation type="submission" date="2023-01" db="EMBL/GenBank/DDBJ databases">
        <title>Gilvimarinus xylanilyticus HB14 isolated from Caulerpa lentillifera aquaculture base in Hainan, China.</title>
        <authorList>
            <person name="Zhang Y.-J."/>
        </authorList>
    </citation>
    <scope>NUCLEOTIDE SEQUENCE</scope>
    <source>
        <strain evidence="1">HB14</strain>
    </source>
</reference>
<gene>
    <name evidence="1" type="ORF">M6D89_08340</name>
</gene>
<dbReference type="PANTHER" id="PTHR34315:SF1">
    <property type="entry name" value="INTRADIOL RING-CLEAVAGE DIOXYGENASES DOMAIN-CONTAINING PROTEIN-RELATED"/>
    <property type="match status" value="1"/>
</dbReference>
<accession>A0A9X2I2U3</accession>
<dbReference type="GO" id="GO:0005506">
    <property type="term" value="F:iron ion binding"/>
    <property type="evidence" value="ECO:0007669"/>
    <property type="project" value="InterPro"/>
</dbReference>
<keyword evidence="1" id="KW-0560">Oxidoreductase</keyword>
<dbReference type="AlphaFoldDB" id="A0A9X2I2U3"/>
<dbReference type="Gene3D" id="2.60.130.10">
    <property type="entry name" value="Aromatic compound dioxygenase"/>
    <property type="match status" value="1"/>
</dbReference>
<keyword evidence="2" id="KW-1185">Reference proteome</keyword>
<name>A0A9X2I2U3_9GAMM</name>
<evidence type="ECO:0000313" key="1">
    <source>
        <dbReference type="EMBL" id="MCP8899300.1"/>
    </source>
</evidence>
<dbReference type="GO" id="GO:0016702">
    <property type="term" value="F:oxidoreductase activity, acting on single donors with incorporation of molecular oxygen, incorporation of two atoms of oxygen"/>
    <property type="evidence" value="ECO:0007669"/>
    <property type="project" value="InterPro"/>
</dbReference>
<dbReference type="PROSITE" id="PS51318">
    <property type="entry name" value="TAT"/>
    <property type="match status" value="1"/>
</dbReference>